<name>A0ABV4B5F9_9BURK</name>
<dbReference type="Gene3D" id="3.40.50.720">
    <property type="entry name" value="NAD(P)-binding Rossmann-like Domain"/>
    <property type="match status" value="1"/>
</dbReference>
<evidence type="ECO:0000256" key="3">
    <source>
        <dbReference type="RuleBase" id="RU000363"/>
    </source>
</evidence>
<gene>
    <name evidence="4" type="ORF">AB7A72_11700</name>
</gene>
<dbReference type="SUPFAM" id="SSF51735">
    <property type="entry name" value="NAD(P)-binding Rossmann-fold domains"/>
    <property type="match status" value="1"/>
</dbReference>
<evidence type="ECO:0000313" key="4">
    <source>
        <dbReference type="EMBL" id="MEY2251668.1"/>
    </source>
</evidence>
<evidence type="ECO:0000256" key="2">
    <source>
        <dbReference type="ARBA" id="ARBA00023002"/>
    </source>
</evidence>
<dbReference type="PANTHER" id="PTHR43669:SF3">
    <property type="entry name" value="ALCOHOL DEHYDROGENASE, PUTATIVE (AFU_ORTHOLOGUE AFUA_3G03445)-RELATED"/>
    <property type="match status" value="1"/>
</dbReference>
<dbReference type="InterPro" id="IPR002347">
    <property type="entry name" value="SDR_fam"/>
</dbReference>
<dbReference type="InterPro" id="IPR036291">
    <property type="entry name" value="NAD(P)-bd_dom_sf"/>
</dbReference>
<sequence length="247" mass="26041">MHALHNKIALVTGAASGLGAAIAKQLVGAGARVALADLPSGQGGKVGKVALCSDGWGTATMSLHFDVSKPAEVAEAMAALQAQWGGLDILVNNAGTDHTASIDEIGEQEWRRVVDTNLYGPFLLTKAALPLLRQSDAGRGGHIVNVASTASLRAWPNASAYHASKWGLRGLSEAMHTELRALGIRVTTLFAGGMRTPFLLERFPDIDQTLLQDPDNVASMVQFLLGMPRGSVVAEVMVLPDQETSWP</sequence>
<dbReference type="CDD" id="cd05233">
    <property type="entry name" value="SDR_c"/>
    <property type="match status" value="1"/>
</dbReference>
<evidence type="ECO:0000256" key="1">
    <source>
        <dbReference type="ARBA" id="ARBA00006484"/>
    </source>
</evidence>
<accession>A0ABV4B5F9</accession>
<dbReference type="Proteomes" id="UP001562178">
    <property type="component" value="Unassembled WGS sequence"/>
</dbReference>
<evidence type="ECO:0000313" key="5">
    <source>
        <dbReference type="Proteomes" id="UP001562178"/>
    </source>
</evidence>
<organism evidence="4 5">
    <name type="scientific">Comamonas sediminis</name>
    <dbReference type="NCBI Taxonomy" id="1783360"/>
    <lineage>
        <taxon>Bacteria</taxon>
        <taxon>Pseudomonadati</taxon>
        <taxon>Pseudomonadota</taxon>
        <taxon>Betaproteobacteria</taxon>
        <taxon>Burkholderiales</taxon>
        <taxon>Comamonadaceae</taxon>
        <taxon>Comamonas</taxon>
    </lineage>
</organism>
<dbReference type="EC" id="1.-.-.-" evidence="4"/>
<comment type="caution">
    <text evidence="4">The sequence shown here is derived from an EMBL/GenBank/DDBJ whole genome shotgun (WGS) entry which is preliminary data.</text>
</comment>
<dbReference type="PRINTS" id="PR00081">
    <property type="entry name" value="GDHRDH"/>
</dbReference>
<dbReference type="PRINTS" id="PR00080">
    <property type="entry name" value="SDRFAMILY"/>
</dbReference>
<keyword evidence="2 4" id="KW-0560">Oxidoreductase</keyword>
<proteinExistence type="inferred from homology"/>
<comment type="similarity">
    <text evidence="1 3">Belongs to the short-chain dehydrogenases/reductases (SDR) family.</text>
</comment>
<dbReference type="Pfam" id="PF00106">
    <property type="entry name" value="adh_short"/>
    <property type="match status" value="1"/>
</dbReference>
<dbReference type="RefSeq" id="WP_239812487.1">
    <property type="nucleotide sequence ID" value="NZ_JBGBDC010000004.1"/>
</dbReference>
<dbReference type="PANTHER" id="PTHR43669">
    <property type="entry name" value="5-KETO-D-GLUCONATE 5-REDUCTASE"/>
    <property type="match status" value="1"/>
</dbReference>
<protein>
    <submittedName>
        <fullName evidence="4">SDR family oxidoreductase</fullName>
        <ecNumber evidence="4">1.-.-.-</ecNumber>
    </submittedName>
</protein>
<keyword evidence="5" id="KW-1185">Reference proteome</keyword>
<reference evidence="4 5" key="1">
    <citation type="journal article" date="2016" name="Int. J. Syst. Evol. Microbiol.">
        <title>Description of Comamonas sediminis sp. nov., isolated from lagoon sediments.</title>
        <authorList>
            <person name="Subhash Y."/>
            <person name="Bang J.J."/>
            <person name="You T.H."/>
            <person name="Lee S.S."/>
        </authorList>
    </citation>
    <scope>NUCLEOTIDE SEQUENCE [LARGE SCALE GENOMIC DNA]</scope>
    <source>
        <strain evidence="4 5">JCM 31169</strain>
    </source>
</reference>
<dbReference type="EMBL" id="JBGBDC010000004">
    <property type="protein sequence ID" value="MEY2251668.1"/>
    <property type="molecule type" value="Genomic_DNA"/>
</dbReference>
<dbReference type="GO" id="GO:0016491">
    <property type="term" value="F:oxidoreductase activity"/>
    <property type="evidence" value="ECO:0007669"/>
    <property type="project" value="UniProtKB-KW"/>
</dbReference>